<dbReference type="AlphaFoldDB" id="A0A099NS53"/>
<dbReference type="HOGENOM" id="CLU_208691_0_0_1"/>
<evidence type="ECO:0000313" key="1">
    <source>
        <dbReference type="EMBL" id="KGK35380.1"/>
    </source>
</evidence>
<reference evidence="2" key="4">
    <citation type="submission" date="2017-01" db="EMBL/GenBank/DDBJ databases">
        <authorList>
            <person name="Mah S.A."/>
            <person name="Swanson W.J."/>
            <person name="Moy G.W."/>
            <person name="Vacquier V.D."/>
        </authorList>
    </citation>
    <scope>NUCLEOTIDE SEQUENCE [LARGE SCALE GENOMIC DNA]</scope>
    <source>
        <strain evidence="2">129</strain>
    </source>
</reference>
<dbReference type="Proteomes" id="UP000029867">
    <property type="component" value="Unassembled WGS sequence"/>
</dbReference>
<proteinExistence type="predicted"/>
<sequence length="55" mass="6291">MPFTTMHLPGVNYNDFNDDDFNDDYGSGGSKPFKGHAKLSYWLMYRAVNTNTPEL</sequence>
<comment type="caution">
    <text evidence="1">The sequence shown here is derived from an EMBL/GenBank/DDBJ whole genome shotgun (WGS) entry which is preliminary data.</text>
</comment>
<reference evidence="3" key="1">
    <citation type="journal article" date="2014" name="Microb. Cell Fact.">
        <title>Exploiting Issatchenkia orientalis SD108 for succinic acid production.</title>
        <authorList>
            <person name="Xiao H."/>
            <person name="Shao Z."/>
            <person name="Jiang Y."/>
            <person name="Dole S."/>
            <person name="Zhao H."/>
        </authorList>
    </citation>
    <scope>NUCLEOTIDE SEQUENCE [LARGE SCALE GENOMIC DNA]</scope>
    <source>
        <strain evidence="3">SD108</strain>
    </source>
</reference>
<dbReference type="EMBL" id="JQFK01000697">
    <property type="protein sequence ID" value="KGK35380.1"/>
    <property type="molecule type" value="Genomic_DNA"/>
</dbReference>
<evidence type="ECO:0000313" key="3">
    <source>
        <dbReference type="Proteomes" id="UP000029867"/>
    </source>
</evidence>
<organism evidence="1 3">
    <name type="scientific">Pichia kudriavzevii</name>
    <name type="common">Yeast</name>
    <name type="synonym">Issatchenkia orientalis</name>
    <dbReference type="NCBI Taxonomy" id="4909"/>
    <lineage>
        <taxon>Eukaryota</taxon>
        <taxon>Fungi</taxon>
        <taxon>Dikarya</taxon>
        <taxon>Ascomycota</taxon>
        <taxon>Saccharomycotina</taxon>
        <taxon>Pichiomycetes</taxon>
        <taxon>Pichiales</taxon>
        <taxon>Pichiaceae</taxon>
        <taxon>Pichia</taxon>
    </lineage>
</organism>
<reference evidence="1" key="2">
    <citation type="submission" date="2014-08" db="EMBL/GenBank/DDBJ databases">
        <title>Exploiting Issatchenkia orientalis SD108 for Succinic Acid Production.</title>
        <authorList>
            <person name="Xiao H."/>
            <person name="Shao Z."/>
            <person name="Jiang Y."/>
            <person name="Dole S."/>
            <person name="Zhao H."/>
        </authorList>
    </citation>
    <scope>NUCLEOTIDE SEQUENCE [LARGE SCALE GENOMIC DNA]</scope>
    <source>
        <strain evidence="1">SD108</strain>
    </source>
</reference>
<accession>A0A099NS53</accession>
<evidence type="ECO:0000313" key="4">
    <source>
        <dbReference type="Proteomes" id="UP000189274"/>
    </source>
</evidence>
<evidence type="ECO:0000313" key="2">
    <source>
        <dbReference type="EMBL" id="ONH77125.1"/>
    </source>
</evidence>
<dbReference type="EMBL" id="MQVM01000002">
    <property type="protein sequence ID" value="ONH77125.1"/>
    <property type="molecule type" value="Genomic_DNA"/>
</dbReference>
<reference evidence="4" key="3">
    <citation type="journal article" date="2017" name="Genome Announc.">
        <title>Genome sequences of Cyberlindnera fabianii 65, Pichia kudriavzevii 129, and Saccharomyces cerevisiae 131 isolated from fermented masau fruits in Zimbabwe.</title>
        <authorList>
            <person name="van Rijswijck I.M.H."/>
            <person name="Derks M.F.L."/>
            <person name="Abee T."/>
            <person name="de Ridder D."/>
            <person name="Smid E.J."/>
        </authorList>
    </citation>
    <scope>NUCLEOTIDE SEQUENCE [LARGE SCALE GENOMIC DNA]</scope>
    <source>
        <strain evidence="4">129</strain>
    </source>
</reference>
<gene>
    <name evidence="2" type="ORF">BOH78_0695</name>
    <name evidence="1" type="ORF">JL09_g5470</name>
</gene>
<name>A0A099NS53_PICKU</name>
<protein>
    <submittedName>
        <fullName evidence="1">Uncharacterized protein</fullName>
    </submittedName>
</protein>
<dbReference type="Proteomes" id="UP000189274">
    <property type="component" value="Unassembled WGS sequence"/>
</dbReference>